<sequence>MNSLRSPEVVRILPDRLRSLNGKRIIIDGTLITQRFHFAPIPHPHRHVLCWYRLVRHLQSSDVQAVCVFDGRQRSAAKEREVERRRKDRMLTAARGVFEDDRLSRLRKLTKSLHAVQSNRGARDGKYGLISLKDAMSRMKVETGGLVPPFVPPPQTPTTAVETKEQEEAKQITGDNLSDRPPLRITQDNDYLPSDTAPQDVLPTPASDDVEKLLRTGDVHKLPRTERLSVPKQVAEDISRLYVEYQQSIPQIISLAEASTNAVTPISTGLSIEEVEEARAEYALSKSQHGLVVEEGKFWEQLTNSEALEDSITSLAESLEAKSNVLSESYARRTHAPTSVTYEESREILRAMGIPCIEPSGPYEAEALAASIVLNGYADYVASEDTDVLVYDAPLVRNLASSTAPLVVISGADVRAVLQLDRDRFIDFALLLGTDFSQRIKNVGPARALKFIREHGSIERVLEHERQYPPRMPPAEYLQQVELARNVFQTLPPIPDPSLLHQGEVDEAAVWAIMDKYNLHRYIAEDWDYSQSLTGNYFADNPNAL</sequence>
<dbReference type="GO" id="GO:0046872">
    <property type="term" value="F:metal ion binding"/>
    <property type="evidence" value="ECO:0007669"/>
    <property type="project" value="UniProtKB-KW"/>
</dbReference>
<reference evidence="6" key="1">
    <citation type="submission" date="2022-11" db="EMBL/GenBank/DDBJ databases">
        <title>Genome Sequence of Cubamyces cubensis.</title>
        <authorList>
            <person name="Buettner E."/>
        </authorList>
    </citation>
    <scope>NUCLEOTIDE SEQUENCE</scope>
    <source>
        <strain evidence="6">MPL-01</strain>
    </source>
</reference>
<proteinExistence type="predicted"/>
<comment type="caution">
    <text evidence="6">The sequence shown here is derived from an EMBL/GenBank/DDBJ whole genome shotgun (WGS) entry which is preliminary data.</text>
</comment>
<feature type="region of interest" description="Disordered" evidence="4">
    <location>
        <begin position="144"/>
        <end position="205"/>
    </location>
</feature>
<keyword evidence="2" id="KW-0540">Nuclease</keyword>
<dbReference type="InterPro" id="IPR006086">
    <property type="entry name" value="XPG-I_dom"/>
</dbReference>
<dbReference type="EMBL" id="JAPEVG010000202">
    <property type="protein sequence ID" value="KAJ8474025.1"/>
    <property type="molecule type" value="Genomic_DNA"/>
</dbReference>
<dbReference type="CDD" id="cd09901">
    <property type="entry name" value="H3TH_FEN1-like"/>
    <property type="match status" value="1"/>
</dbReference>
<dbReference type="SMART" id="SM00279">
    <property type="entry name" value="HhH2"/>
    <property type="match status" value="1"/>
</dbReference>
<dbReference type="PANTHER" id="PTHR11081">
    <property type="entry name" value="FLAP ENDONUCLEASE FAMILY MEMBER"/>
    <property type="match status" value="1"/>
</dbReference>
<evidence type="ECO:0000259" key="5">
    <source>
        <dbReference type="SMART" id="SM00484"/>
    </source>
</evidence>
<dbReference type="Gene3D" id="3.40.50.1010">
    <property type="entry name" value="5'-nuclease"/>
    <property type="match status" value="2"/>
</dbReference>
<protein>
    <recommendedName>
        <fullName evidence="5">XPG-I domain-containing protein</fullName>
    </recommendedName>
</protein>
<evidence type="ECO:0000256" key="4">
    <source>
        <dbReference type="SAM" id="MobiDB-lite"/>
    </source>
</evidence>
<dbReference type="GO" id="GO:0003677">
    <property type="term" value="F:DNA binding"/>
    <property type="evidence" value="ECO:0007669"/>
    <property type="project" value="InterPro"/>
</dbReference>
<dbReference type="GO" id="GO:0017108">
    <property type="term" value="F:5'-flap endonuclease activity"/>
    <property type="evidence" value="ECO:0007669"/>
    <property type="project" value="TreeGrafter"/>
</dbReference>
<evidence type="ECO:0000256" key="1">
    <source>
        <dbReference type="ARBA" id="ARBA00022723"/>
    </source>
</evidence>
<dbReference type="SUPFAM" id="SSF47807">
    <property type="entry name" value="5' to 3' exonuclease, C-terminal subdomain"/>
    <property type="match status" value="1"/>
</dbReference>
<gene>
    <name evidence="6" type="ORF">ONZ51_g7496</name>
</gene>
<evidence type="ECO:0000256" key="3">
    <source>
        <dbReference type="ARBA" id="ARBA00022842"/>
    </source>
</evidence>
<keyword evidence="2" id="KW-0255">Endonuclease</keyword>
<dbReference type="InterPro" id="IPR008918">
    <property type="entry name" value="HhH2"/>
</dbReference>
<organism evidence="6 7">
    <name type="scientific">Trametes cubensis</name>
    <dbReference type="NCBI Taxonomy" id="1111947"/>
    <lineage>
        <taxon>Eukaryota</taxon>
        <taxon>Fungi</taxon>
        <taxon>Dikarya</taxon>
        <taxon>Basidiomycota</taxon>
        <taxon>Agaricomycotina</taxon>
        <taxon>Agaricomycetes</taxon>
        <taxon>Polyporales</taxon>
        <taxon>Polyporaceae</taxon>
        <taxon>Trametes</taxon>
    </lineage>
</organism>
<dbReference type="Gene3D" id="1.10.150.20">
    <property type="entry name" value="5' to 3' exonuclease, C-terminal subdomain"/>
    <property type="match status" value="1"/>
</dbReference>
<dbReference type="InterPro" id="IPR029060">
    <property type="entry name" value="PIN-like_dom_sf"/>
</dbReference>
<name>A0AAD7TQ10_9APHY</name>
<dbReference type="PRINTS" id="PR00853">
    <property type="entry name" value="XPGRADSUPER"/>
</dbReference>
<keyword evidence="2" id="KW-0378">Hydrolase</keyword>
<dbReference type="SMART" id="SM00484">
    <property type="entry name" value="XPGI"/>
    <property type="match status" value="1"/>
</dbReference>
<evidence type="ECO:0000313" key="6">
    <source>
        <dbReference type="EMBL" id="KAJ8474025.1"/>
    </source>
</evidence>
<accession>A0AAD7TQ10</accession>
<dbReference type="InterPro" id="IPR006084">
    <property type="entry name" value="XPG/Rad2"/>
</dbReference>
<dbReference type="PANTHER" id="PTHR11081:SF9">
    <property type="entry name" value="FLAP ENDONUCLEASE 1"/>
    <property type="match status" value="1"/>
</dbReference>
<keyword evidence="7" id="KW-1185">Reference proteome</keyword>
<feature type="domain" description="XPG-I" evidence="5">
    <location>
        <begin position="350"/>
        <end position="423"/>
    </location>
</feature>
<keyword evidence="1" id="KW-0479">Metal-binding</keyword>
<dbReference type="GO" id="GO:0006281">
    <property type="term" value="P:DNA repair"/>
    <property type="evidence" value="ECO:0007669"/>
    <property type="project" value="UniProtKB-ARBA"/>
</dbReference>
<dbReference type="InterPro" id="IPR036279">
    <property type="entry name" value="5-3_exonuclease_C_sf"/>
</dbReference>
<dbReference type="Proteomes" id="UP001215151">
    <property type="component" value="Unassembled WGS sequence"/>
</dbReference>
<dbReference type="Pfam" id="PF00867">
    <property type="entry name" value="XPG_I"/>
    <property type="match status" value="1"/>
</dbReference>
<evidence type="ECO:0000313" key="7">
    <source>
        <dbReference type="Proteomes" id="UP001215151"/>
    </source>
</evidence>
<dbReference type="SUPFAM" id="SSF88723">
    <property type="entry name" value="PIN domain-like"/>
    <property type="match status" value="1"/>
</dbReference>
<dbReference type="AlphaFoldDB" id="A0AAD7TQ10"/>
<evidence type="ECO:0000256" key="2">
    <source>
        <dbReference type="ARBA" id="ARBA00022759"/>
    </source>
</evidence>
<keyword evidence="3" id="KW-0460">Magnesium</keyword>